<dbReference type="Pfam" id="PF23635">
    <property type="entry name" value="Beta-prop_AT5G49610-like"/>
    <property type="match status" value="1"/>
</dbReference>
<evidence type="ECO:0000313" key="4">
    <source>
        <dbReference type="Proteomes" id="UP001231189"/>
    </source>
</evidence>
<keyword evidence="4" id="KW-1185">Reference proteome</keyword>
<sequence length="365" mass="41171">MVSERQRCSPTSISASVSKVLDDDDLLIEILLRLGFPTTLVLAAAVCRHWFHSAPGRPWFHYASDRVFLRRFRELHPPRLLGFYVNPCETRTIPCFVPMLPQPPEFASVIRLASSSLATYQSDNASIYIRNCRNGNGLIQHLGRNESTTGVHNLLCPDRGMAIVPRFQPPQPQDGSFYTSQKILSKEEESGGLSYLKVFARSIWSVIQLASSLYQPRSVTNIFGNWLNGIDPRFKKHIRVIYRCTNTLRLWSSLQRVEHQHLFTEGRWPIRRRKVNSASAGSGVAGARQARRSNGAWKRAGRKWPEMMAYQGARRRRLKEKRRRPPLARATSLPAPPDGDDDDDAGPPSVEHLRGGVKVAAVVVA</sequence>
<dbReference type="EMBL" id="JAUUTY010000006">
    <property type="protein sequence ID" value="KAK1619221.1"/>
    <property type="molecule type" value="Genomic_DNA"/>
</dbReference>
<evidence type="ECO:0000259" key="2">
    <source>
        <dbReference type="Pfam" id="PF23635"/>
    </source>
</evidence>
<gene>
    <name evidence="3" type="ORF">QYE76_024738</name>
</gene>
<evidence type="ECO:0000313" key="3">
    <source>
        <dbReference type="EMBL" id="KAK1619221.1"/>
    </source>
</evidence>
<dbReference type="SUPFAM" id="SSF81383">
    <property type="entry name" value="F-box domain"/>
    <property type="match status" value="1"/>
</dbReference>
<organism evidence="3 4">
    <name type="scientific">Lolium multiflorum</name>
    <name type="common">Italian ryegrass</name>
    <name type="synonym">Lolium perenne subsp. multiflorum</name>
    <dbReference type="NCBI Taxonomy" id="4521"/>
    <lineage>
        <taxon>Eukaryota</taxon>
        <taxon>Viridiplantae</taxon>
        <taxon>Streptophyta</taxon>
        <taxon>Embryophyta</taxon>
        <taxon>Tracheophyta</taxon>
        <taxon>Spermatophyta</taxon>
        <taxon>Magnoliopsida</taxon>
        <taxon>Liliopsida</taxon>
        <taxon>Poales</taxon>
        <taxon>Poaceae</taxon>
        <taxon>BOP clade</taxon>
        <taxon>Pooideae</taxon>
        <taxon>Poodae</taxon>
        <taxon>Poeae</taxon>
        <taxon>Poeae Chloroplast Group 2 (Poeae type)</taxon>
        <taxon>Loliodinae</taxon>
        <taxon>Loliinae</taxon>
        <taxon>Lolium</taxon>
    </lineage>
</organism>
<feature type="domain" description="F-box protein AT5G49610-like beta-propeller" evidence="2">
    <location>
        <begin position="129"/>
        <end position="200"/>
    </location>
</feature>
<reference evidence="3" key="1">
    <citation type="submission" date="2023-07" db="EMBL/GenBank/DDBJ databases">
        <title>A chromosome-level genome assembly of Lolium multiflorum.</title>
        <authorList>
            <person name="Chen Y."/>
            <person name="Copetti D."/>
            <person name="Kolliker R."/>
            <person name="Studer B."/>
        </authorList>
    </citation>
    <scope>NUCLEOTIDE SEQUENCE</scope>
    <source>
        <strain evidence="3">02402/16</strain>
        <tissue evidence="3">Leaf</tissue>
    </source>
</reference>
<feature type="compositionally biased region" description="Low complexity" evidence="1">
    <location>
        <begin position="279"/>
        <end position="288"/>
    </location>
</feature>
<accession>A0AAD8VVB3</accession>
<name>A0AAD8VVB3_LOLMU</name>
<dbReference type="PANTHER" id="PTHR33207">
    <property type="entry name" value="F-BOX DOMAIN CONTAINING PROTEIN-RELATED"/>
    <property type="match status" value="1"/>
</dbReference>
<comment type="caution">
    <text evidence="3">The sequence shown here is derived from an EMBL/GenBank/DDBJ whole genome shotgun (WGS) entry which is preliminary data.</text>
</comment>
<feature type="region of interest" description="Disordered" evidence="1">
    <location>
        <begin position="308"/>
        <end position="354"/>
    </location>
</feature>
<evidence type="ECO:0000256" key="1">
    <source>
        <dbReference type="SAM" id="MobiDB-lite"/>
    </source>
</evidence>
<feature type="region of interest" description="Disordered" evidence="1">
    <location>
        <begin position="279"/>
        <end position="298"/>
    </location>
</feature>
<feature type="compositionally biased region" description="Basic residues" evidence="1">
    <location>
        <begin position="313"/>
        <end position="326"/>
    </location>
</feature>
<dbReference type="InterPro" id="IPR036047">
    <property type="entry name" value="F-box-like_dom_sf"/>
</dbReference>
<dbReference type="Proteomes" id="UP001231189">
    <property type="component" value="Unassembled WGS sequence"/>
</dbReference>
<protein>
    <recommendedName>
        <fullName evidence="2">F-box protein AT5G49610-like beta-propeller domain-containing protein</fullName>
    </recommendedName>
</protein>
<dbReference type="AlphaFoldDB" id="A0AAD8VVB3"/>
<dbReference type="InterPro" id="IPR056594">
    <property type="entry name" value="AT5G49610-like_b-prop"/>
</dbReference>
<proteinExistence type="predicted"/>